<accession>K8EPA9</accession>
<dbReference type="EMBL" id="FO082264">
    <property type="protein sequence ID" value="CCO20082.1"/>
    <property type="molecule type" value="Genomic_DNA"/>
</dbReference>
<organism evidence="2 3">
    <name type="scientific">Bathycoccus prasinos</name>
    <dbReference type="NCBI Taxonomy" id="41875"/>
    <lineage>
        <taxon>Eukaryota</taxon>
        <taxon>Viridiplantae</taxon>
        <taxon>Chlorophyta</taxon>
        <taxon>Mamiellophyceae</taxon>
        <taxon>Mamiellales</taxon>
        <taxon>Bathycoccaceae</taxon>
        <taxon>Bathycoccus</taxon>
    </lineage>
</organism>
<feature type="region of interest" description="Disordered" evidence="1">
    <location>
        <begin position="156"/>
        <end position="198"/>
    </location>
</feature>
<feature type="compositionally biased region" description="Low complexity" evidence="1">
    <location>
        <begin position="72"/>
        <end position="86"/>
    </location>
</feature>
<dbReference type="GeneID" id="19011466"/>
<dbReference type="KEGG" id="bpg:Bathy15g02590"/>
<proteinExistence type="predicted"/>
<dbReference type="AlphaFoldDB" id="K8EPA9"/>
<evidence type="ECO:0000313" key="3">
    <source>
        <dbReference type="Proteomes" id="UP000198341"/>
    </source>
</evidence>
<dbReference type="RefSeq" id="XP_007508996.1">
    <property type="nucleotide sequence ID" value="XM_007508934.1"/>
</dbReference>
<sequence length="198" mass="21872">MSALHIIEENTTPNAAALDSSARKRQRVAQKPSTTTTSPSSLNLNNFKNLSQQKTALEVYEDEEDGDKENRNPNLPSNNRRYNSNSGANDDLGGNDQMKKMKSSNVNVVMDDFEEATKVNTKIFKEKKTSAPRAPFVAKLYSSLPTSRVVLGDITRNHSPNRLAPGKYRIGPNSSSSGQQKRSEGDTTTNRTSILKVR</sequence>
<feature type="compositionally biased region" description="Low complexity" evidence="1">
    <location>
        <begin position="32"/>
        <end position="51"/>
    </location>
</feature>
<feature type="region of interest" description="Disordered" evidence="1">
    <location>
        <begin position="1"/>
        <end position="99"/>
    </location>
</feature>
<reference evidence="2 3" key="1">
    <citation type="submission" date="2011-10" db="EMBL/GenBank/DDBJ databases">
        <authorList>
            <person name="Genoscope - CEA"/>
        </authorList>
    </citation>
    <scope>NUCLEOTIDE SEQUENCE [LARGE SCALE GENOMIC DNA]</scope>
    <source>
        <strain evidence="2 3">RCC 1105</strain>
    </source>
</reference>
<evidence type="ECO:0000256" key="1">
    <source>
        <dbReference type="SAM" id="MobiDB-lite"/>
    </source>
</evidence>
<gene>
    <name evidence="2" type="ordered locus">Bathy15g02590</name>
</gene>
<feature type="compositionally biased region" description="Polar residues" evidence="1">
    <location>
        <begin position="172"/>
        <end position="198"/>
    </location>
</feature>
<name>K8EPA9_9CHLO</name>
<evidence type="ECO:0000313" key="2">
    <source>
        <dbReference type="EMBL" id="CCO20082.1"/>
    </source>
</evidence>
<keyword evidence="3" id="KW-1185">Reference proteome</keyword>
<dbReference type="Proteomes" id="UP000198341">
    <property type="component" value="Chromosome 15"/>
</dbReference>
<protein>
    <submittedName>
        <fullName evidence="2">Uncharacterized protein</fullName>
    </submittedName>
</protein>